<evidence type="ECO:0000256" key="5">
    <source>
        <dbReference type="ARBA" id="ARBA00022989"/>
    </source>
</evidence>
<dbReference type="PANTHER" id="PTHR25466:SF9">
    <property type="entry name" value="FIBRONECTIN TYPE-III DOMAIN-CONTAINING PROTEIN"/>
    <property type="match status" value="1"/>
</dbReference>
<dbReference type="GO" id="GO:0007166">
    <property type="term" value="P:cell surface receptor signaling pathway"/>
    <property type="evidence" value="ECO:0007669"/>
    <property type="project" value="TreeGrafter"/>
</dbReference>
<keyword evidence="2" id="KW-1003">Cell membrane</keyword>
<proteinExistence type="predicted"/>
<protein>
    <recommendedName>
        <fullName evidence="12">Ig-like domain-containing protein</fullName>
    </recommendedName>
</protein>
<dbReference type="AlphaFoldDB" id="A0A3Q0S0P1"/>
<organism evidence="13 14">
    <name type="scientific">Amphilophus citrinellus</name>
    <name type="common">Midas cichlid</name>
    <name type="synonym">Cichlasoma citrinellum</name>
    <dbReference type="NCBI Taxonomy" id="61819"/>
    <lineage>
        <taxon>Eukaryota</taxon>
        <taxon>Metazoa</taxon>
        <taxon>Chordata</taxon>
        <taxon>Craniata</taxon>
        <taxon>Vertebrata</taxon>
        <taxon>Euteleostomi</taxon>
        <taxon>Actinopterygii</taxon>
        <taxon>Neopterygii</taxon>
        <taxon>Teleostei</taxon>
        <taxon>Neoteleostei</taxon>
        <taxon>Acanthomorphata</taxon>
        <taxon>Ovalentaria</taxon>
        <taxon>Cichlomorphae</taxon>
        <taxon>Cichliformes</taxon>
        <taxon>Cichlidae</taxon>
        <taxon>New World cichlids</taxon>
        <taxon>Cichlasomatinae</taxon>
        <taxon>Heroini</taxon>
        <taxon>Amphilophus</taxon>
    </lineage>
</organism>
<dbReference type="Proteomes" id="UP000261340">
    <property type="component" value="Unplaced"/>
</dbReference>
<evidence type="ECO:0000256" key="10">
    <source>
        <dbReference type="ARBA" id="ARBA00023319"/>
    </source>
</evidence>
<evidence type="ECO:0000313" key="13">
    <source>
        <dbReference type="Ensembl" id="ENSACIP00000016322.1"/>
    </source>
</evidence>
<keyword evidence="4" id="KW-0732">Signal</keyword>
<evidence type="ECO:0000256" key="1">
    <source>
        <dbReference type="ARBA" id="ARBA00004251"/>
    </source>
</evidence>
<keyword evidence="5 11" id="KW-1133">Transmembrane helix</keyword>
<evidence type="ECO:0000256" key="11">
    <source>
        <dbReference type="SAM" id="Phobius"/>
    </source>
</evidence>
<evidence type="ECO:0000256" key="3">
    <source>
        <dbReference type="ARBA" id="ARBA00022692"/>
    </source>
</evidence>
<feature type="domain" description="Ig-like" evidence="12">
    <location>
        <begin position="15"/>
        <end position="124"/>
    </location>
</feature>
<evidence type="ECO:0000256" key="7">
    <source>
        <dbReference type="ARBA" id="ARBA00023157"/>
    </source>
</evidence>
<dbReference type="InterPro" id="IPR003599">
    <property type="entry name" value="Ig_sub"/>
</dbReference>
<dbReference type="InterPro" id="IPR013106">
    <property type="entry name" value="Ig_V-set"/>
</dbReference>
<dbReference type="InterPro" id="IPR051713">
    <property type="entry name" value="T-cell_Activation_Regulation"/>
</dbReference>
<evidence type="ECO:0000256" key="9">
    <source>
        <dbReference type="ARBA" id="ARBA00023180"/>
    </source>
</evidence>
<keyword evidence="9" id="KW-0325">Glycoprotein</keyword>
<dbReference type="GO" id="GO:0006955">
    <property type="term" value="P:immune response"/>
    <property type="evidence" value="ECO:0007669"/>
    <property type="project" value="TreeGrafter"/>
</dbReference>
<evidence type="ECO:0000256" key="6">
    <source>
        <dbReference type="ARBA" id="ARBA00023136"/>
    </source>
</evidence>
<dbReference type="SUPFAM" id="SSF48726">
    <property type="entry name" value="Immunoglobulin"/>
    <property type="match status" value="1"/>
</dbReference>
<dbReference type="GO" id="GO:0042102">
    <property type="term" value="P:positive regulation of T cell proliferation"/>
    <property type="evidence" value="ECO:0007669"/>
    <property type="project" value="TreeGrafter"/>
</dbReference>
<dbReference type="STRING" id="61819.ENSACIP00000016322"/>
<evidence type="ECO:0000259" key="12">
    <source>
        <dbReference type="PROSITE" id="PS50835"/>
    </source>
</evidence>
<dbReference type="OMA" id="KCRNSEV"/>
<evidence type="ECO:0000256" key="4">
    <source>
        <dbReference type="ARBA" id="ARBA00022729"/>
    </source>
</evidence>
<dbReference type="InterPro" id="IPR007110">
    <property type="entry name" value="Ig-like_dom"/>
</dbReference>
<dbReference type="InterPro" id="IPR013783">
    <property type="entry name" value="Ig-like_fold"/>
</dbReference>
<reference evidence="13" key="1">
    <citation type="submission" date="2025-08" db="UniProtKB">
        <authorList>
            <consortium name="Ensembl"/>
        </authorList>
    </citation>
    <scope>IDENTIFICATION</scope>
</reference>
<keyword evidence="14" id="KW-1185">Reference proteome</keyword>
<evidence type="ECO:0000313" key="14">
    <source>
        <dbReference type="Proteomes" id="UP000261340"/>
    </source>
</evidence>
<dbReference type="PANTHER" id="PTHR25466">
    <property type="entry name" value="T-LYMPHOCYTE ACTIVATION ANTIGEN"/>
    <property type="match status" value="1"/>
</dbReference>
<dbReference type="GO" id="GO:0071222">
    <property type="term" value="P:cellular response to lipopolysaccharide"/>
    <property type="evidence" value="ECO:0007669"/>
    <property type="project" value="TreeGrafter"/>
</dbReference>
<evidence type="ECO:0000256" key="8">
    <source>
        <dbReference type="ARBA" id="ARBA00023170"/>
    </source>
</evidence>
<comment type="subcellular location">
    <subcellularLocation>
        <location evidence="1">Cell membrane</location>
        <topology evidence="1">Single-pass type I membrane protein</topology>
    </subcellularLocation>
</comment>
<dbReference type="PROSITE" id="PS50835">
    <property type="entry name" value="IG_LIKE"/>
    <property type="match status" value="1"/>
</dbReference>
<keyword evidence="10" id="KW-0393">Immunoglobulin domain</keyword>
<feature type="transmembrane region" description="Helical" evidence="11">
    <location>
        <begin position="170"/>
        <end position="195"/>
    </location>
</feature>
<sequence length="216" mass="23975">PHRDATDKLEPNPGPSNLIVHPNDNKDILFYSIAVRQRSESGQNVTLPCRAPNNKKIIVVEWSRDDLETEHVLLYRDEQFDPEAQHPSFKNQVDLQDRQMKDGDVALILKNVTTADSGTYECRVILGDKKHRSRAHLKTEPISIIYLRVVAPPPADTSHLFLPAGSGAPVGLIIALSVVAVLLVAAVVGLLIWFVDRTCKDQSRDSNQPPAELQPV</sequence>
<keyword evidence="8" id="KW-0675">Receptor</keyword>
<keyword evidence="3 11" id="KW-0812">Transmembrane</keyword>
<dbReference type="Gene3D" id="2.60.40.10">
    <property type="entry name" value="Immunoglobulins"/>
    <property type="match status" value="1"/>
</dbReference>
<dbReference type="InterPro" id="IPR036179">
    <property type="entry name" value="Ig-like_dom_sf"/>
</dbReference>
<name>A0A3Q0S0P1_AMPCI</name>
<dbReference type="GeneTree" id="ENSGT01150000287038"/>
<dbReference type="GO" id="GO:0031295">
    <property type="term" value="P:T cell costimulation"/>
    <property type="evidence" value="ECO:0007669"/>
    <property type="project" value="TreeGrafter"/>
</dbReference>
<dbReference type="Ensembl" id="ENSACIT00000016756.1">
    <property type="protein sequence ID" value="ENSACIP00000016322.1"/>
    <property type="gene ID" value="ENSACIG00000012698.1"/>
</dbReference>
<dbReference type="GO" id="GO:0042130">
    <property type="term" value="P:negative regulation of T cell proliferation"/>
    <property type="evidence" value="ECO:0007669"/>
    <property type="project" value="TreeGrafter"/>
</dbReference>
<dbReference type="SMART" id="SM00409">
    <property type="entry name" value="IG"/>
    <property type="match status" value="1"/>
</dbReference>
<dbReference type="GO" id="GO:0009897">
    <property type="term" value="C:external side of plasma membrane"/>
    <property type="evidence" value="ECO:0007669"/>
    <property type="project" value="TreeGrafter"/>
</dbReference>
<reference evidence="13" key="2">
    <citation type="submission" date="2025-09" db="UniProtKB">
        <authorList>
            <consortium name="Ensembl"/>
        </authorList>
    </citation>
    <scope>IDENTIFICATION</scope>
</reference>
<keyword evidence="6 11" id="KW-0472">Membrane</keyword>
<accession>A0A3Q0S0P1</accession>
<keyword evidence="7" id="KW-1015">Disulfide bond</keyword>
<evidence type="ECO:0000256" key="2">
    <source>
        <dbReference type="ARBA" id="ARBA00022475"/>
    </source>
</evidence>
<dbReference type="Pfam" id="PF07686">
    <property type="entry name" value="V-set"/>
    <property type="match status" value="1"/>
</dbReference>
<dbReference type="SMART" id="SM00406">
    <property type="entry name" value="IGv"/>
    <property type="match status" value="1"/>
</dbReference>